<dbReference type="Gene3D" id="2.60.40.1120">
    <property type="entry name" value="Carboxypeptidase-like, regulatory domain"/>
    <property type="match status" value="1"/>
</dbReference>
<sequence length="1063" mass="116061">MRSKFKWIFALLLAFSMQFSFAQEKTITGIVTEKGMPLPGVSVVVKGTTVGTQTDFDGKYSIKASSGQVIEFTYVGFKTQSATVGASNSVNVVMEEDSQQLGEVVVVAYGVQTKESLTGSVGEVKAEAITKITSGNVTQGLVGKVAGVQVFNNNGLPGEPAVIRFRGIGSLSASAAPLYVVDGVPFNGDVASINNNDIESMSFLKDASAAALYGNRGANGVIIITTKKGKNKKTVITVDSKSGFASRAVPEYDIMTGQKEYYEGYHQALKNGFMFGPSNLSAAAASNAASAGLINGELGLNYNAYRDVPNGSLVDPLTGRLNPNATSLKYNEDWSDYLFGDGFFTQSHMSVSGGTENSTHFFSVGYEKNDGYVVNSGLEKITTRLKFDSQVTDKFKVGANLAYSHNTQNAPDGWDGGGTYSSPFGWVRNIAPIYPVRLYDAAGNPVLGPTGTHLFDDGTGVGGSPVRPYGSLQHPYATAVNDVKKYQTDNLFATGFLEYKIADGLKFTYTLTGDLFSSTYKSLDTPLYGDAVNVGGRVNYQASRTMSYTQQQLLNYNKSFGNHNFDVLLGHETLDRQRDFISANRSRLLLPNSPVLNHAGVNQGHSGGGSLYSTEGFFSRLAYDYDNKYYINASVRRDGSSRFHQDNRWGTFYGLGASWRVSQESFLKDVSWLDELKLKASYGEQGNDNITDAIGAEVGATVDFPYADQYSVFLTNTDDGLNFTRVYVGNKDITWETNANFNAGFDISLFDRRLNVEAEYFQRNVTDMLFLRPLGPSSGGSFKPENIGDMTNKGIELTINADVIRGQDFQFAVNFNATHYKNEITRLPELPGREGNNIVVNNQRRFIEGGGAYDYFMQEFAGVNPATGAALFWMDDAANPGQRILTENYTDADRYDTGKSALSDVYGGFGFDMKYKGFDLGVGFAYQMGGYSYDGIYMGLISLDERGQNLHRDFSQTWTSDNTGGTLPRVDVGNPNQYYNTSTLGLIKSDYLSIQNISLGYTFKQAFVEQMGLGSLRFYGLVDNVALWSKRKGFDPRVGGVTGGSDNKYSLLRTVSFGVNIQF</sequence>
<comment type="similarity">
    <text evidence="7">Belongs to the TonB-dependent receptor family.</text>
</comment>
<evidence type="ECO:0000313" key="10">
    <source>
        <dbReference type="EMBL" id="MDR6966956.1"/>
    </source>
</evidence>
<dbReference type="EMBL" id="JAVDVI010000003">
    <property type="protein sequence ID" value="MDR6966956.1"/>
    <property type="molecule type" value="Genomic_DNA"/>
</dbReference>
<dbReference type="Pfam" id="PF13715">
    <property type="entry name" value="CarbopepD_reg_2"/>
    <property type="match status" value="1"/>
</dbReference>
<dbReference type="InterPro" id="IPR037066">
    <property type="entry name" value="Plug_dom_sf"/>
</dbReference>
<dbReference type="SUPFAM" id="SSF49464">
    <property type="entry name" value="Carboxypeptidase regulatory domain-like"/>
    <property type="match status" value="1"/>
</dbReference>
<evidence type="ECO:0000256" key="1">
    <source>
        <dbReference type="ARBA" id="ARBA00004571"/>
    </source>
</evidence>
<dbReference type="InterPro" id="IPR036942">
    <property type="entry name" value="Beta-barrel_TonB_sf"/>
</dbReference>
<dbReference type="Gene3D" id="2.40.170.20">
    <property type="entry name" value="TonB-dependent receptor, beta-barrel domain"/>
    <property type="match status" value="1"/>
</dbReference>
<dbReference type="SUPFAM" id="SSF56935">
    <property type="entry name" value="Porins"/>
    <property type="match status" value="1"/>
</dbReference>
<keyword evidence="8" id="KW-0732">Signal</keyword>
<proteinExistence type="inferred from homology"/>
<dbReference type="InterPro" id="IPR008969">
    <property type="entry name" value="CarboxyPept-like_regulatory"/>
</dbReference>
<evidence type="ECO:0000256" key="5">
    <source>
        <dbReference type="ARBA" id="ARBA00023136"/>
    </source>
</evidence>
<dbReference type="Gene3D" id="2.170.130.10">
    <property type="entry name" value="TonB-dependent receptor, plug domain"/>
    <property type="match status" value="1"/>
</dbReference>
<reference evidence="10 11" key="1">
    <citation type="submission" date="2023-07" db="EMBL/GenBank/DDBJ databases">
        <title>Sorghum-associated microbial communities from plants grown in Nebraska, USA.</title>
        <authorList>
            <person name="Schachtman D."/>
        </authorList>
    </citation>
    <scope>NUCLEOTIDE SEQUENCE [LARGE SCALE GENOMIC DNA]</scope>
    <source>
        <strain evidence="10 11">3773</strain>
    </source>
</reference>
<dbReference type="RefSeq" id="WP_310024869.1">
    <property type="nucleotide sequence ID" value="NZ_JAVDVI010000003.1"/>
</dbReference>
<name>A0ABU1TM60_9FLAO</name>
<gene>
    <name evidence="10" type="ORF">J2X31_000956</name>
</gene>
<dbReference type="Pfam" id="PF07715">
    <property type="entry name" value="Plug"/>
    <property type="match status" value="1"/>
</dbReference>
<dbReference type="Proteomes" id="UP001255185">
    <property type="component" value="Unassembled WGS sequence"/>
</dbReference>
<keyword evidence="4 7" id="KW-0812">Transmembrane</keyword>
<dbReference type="InterPro" id="IPR012910">
    <property type="entry name" value="Plug_dom"/>
</dbReference>
<organism evidence="10 11">
    <name type="scientific">Flavobacterium arsenatis</name>
    <dbReference type="NCBI Taxonomy" id="1484332"/>
    <lineage>
        <taxon>Bacteria</taxon>
        <taxon>Pseudomonadati</taxon>
        <taxon>Bacteroidota</taxon>
        <taxon>Flavobacteriia</taxon>
        <taxon>Flavobacteriales</taxon>
        <taxon>Flavobacteriaceae</taxon>
        <taxon>Flavobacterium</taxon>
    </lineage>
</organism>
<comment type="subcellular location">
    <subcellularLocation>
        <location evidence="1 7">Cell outer membrane</location>
        <topology evidence="1 7">Multi-pass membrane protein</topology>
    </subcellularLocation>
</comment>
<keyword evidence="3 7" id="KW-1134">Transmembrane beta strand</keyword>
<evidence type="ECO:0000256" key="6">
    <source>
        <dbReference type="ARBA" id="ARBA00023237"/>
    </source>
</evidence>
<evidence type="ECO:0000256" key="4">
    <source>
        <dbReference type="ARBA" id="ARBA00022692"/>
    </source>
</evidence>
<evidence type="ECO:0000256" key="8">
    <source>
        <dbReference type="SAM" id="SignalP"/>
    </source>
</evidence>
<evidence type="ECO:0000256" key="7">
    <source>
        <dbReference type="PROSITE-ProRule" id="PRU01360"/>
    </source>
</evidence>
<dbReference type="InterPro" id="IPR023997">
    <property type="entry name" value="TonB-dep_OMP_SusC/RagA_CS"/>
</dbReference>
<dbReference type="PROSITE" id="PS52016">
    <property type="entry name" value="TONB_DEPENDENT_REC_3"/>
    <property type="match status" value="1"/>
</dbReference>
<protein>
    <submittedName>
        <fullName evidence="10">TonB-linked SusC/RagA family outer membrane protein</fullName>
    </submittedName>
</protein>
<feature type="chain" id="PRO_5046550197" evidence="8">
    <location>
        <begin position="23"/>
        <end position="1063"/>
    </location>
</feature>
<keyword evidence="11" id="KW-1185">Reference proteome</keyword>
<evidence type="ECO:0000259" key="9">
    <source>
        <dbReference type="Pfam" id="PF07715"/>
    </source>
</evidence>
<comment type="caution">
    <text evidence="10">The sequence shown here is derived from an EMBL/GenBank/DDBJ whole genome shotgun (WGS) entry which is preliminary data.</text>
</comment>
<accession>A0ABU1TM60</accession>
<dbReference type="NCBIfam" id="TIGR04056">
    <property type="entry name" value="OMP_RagA_SusC"/>
    <property type="match status" value="1"/>
</dbReference>
<evidence type="ECO:0000256" key="2">
    <source>
        <dbReference type="ARBA" id="ARBA00022448"/>
    </source>
</evidence>
<dbReference type="InterPro" id="IPR039426">
    <property type="entry name" value="TonB-dep_rcpt-like"/>
</dbReference>
<feature type="domain" description="TonB-dependent receptor plug" evidence="9">
    <location>
        <begin position="114"/>
        <end position="221"/>
    </location>
</feature>
<evidence type="ECO:0000313" key="11">
    <source>
        <dbReference type="Proteomes" id="UP001255185"/>
    </source>
</evidence>
<dbReference type="InterPro" id="IPR023996">
    <property type="entry name" value="TonB-dep_OMP_SusC/RagA"/>
</dbReference>
<dbReference type="NCBIfam" id="TIGR04057">
    <property type="entry name" value="SusC_RagA_signa"/>
    <property type="match status" value="1"/>
</dbReference>
<keyword evidence="6 7" id="KW-0998">Cell outer membrane</keyword>
<keyword evidence="2 7" id="KW-0813">Transport</keyword>
<keyword evidence="5 7" id="KW-0472">Membrane</keyword>
<evidence type="ECO:0000256" key="3">
    <source>
        <dbReference type="ARBA" id="ARBA00022452"/>
    </source>
</evidence>
<feature type="signal peptide" evidence="8">
    <location>
        <begin position="1"/>
        <end position="22"/>
    </location>
</feature>